<evidence type="ECO:0000313" key="4">
    <source>
        <dbReference type="Proteomes" id="UP001501447"/>
    </source>
</evidence>
<reference evidence="4" key="1">
    <citation type="journal article" date="2019" name="Int. J. Syst. Evol. Microbiol.">
        <title>The Global Catalogue of Microorganisms (GCM) 10K type strain sequencing project: providing services to taxonomists for standard genome sequencing and annotation.</title>
        <authorList>
            <consortium name="The Broad Institute Genomics Platform"/>
            <consortium name="The Broad Institute Genome Sequencing Center for Infectious Disease"/>
            <person name="Wu L."/>
            <person name="Ma J."/>
        </authorList>
    </citation>
    <scope>NUCLEOTIDE SEQUENCE [LARGE SCALE GENOMIC DNA]</scope>
    <source>
        <strain evidence="4">JCM 16373</strain>
    </source>
</reference>
<feature type="domain" description="CN hydrolase" evidence="2">
    <location>
        <begin position="16"/>
        <end position="262"/>
    </location>
</feature>
<dbReference type="InterPro" id="IPR036526">
    <property type="entry name" value="C-N_Hydrolase_sf"/>
</dbReference>
<dbReference type="InterPro" id="IPR003010">
    <property type="entry name" value="C-N_Hydrolase"/>
</dbReference>
<keyword evidence="3" id="KW-0378">Hydrolase</keyword>
<dbReference type="CDD" id="cd07583">
    <property type="entry name" value="nitrilase_5"/>
    <property type="match status" value="1"/>
</dbReference>
<dbReference type="SUPFAM" id="SSF56317">
    <property type="entry name" value="Carbon-nitrogen hydrolase"/>
    <property type="match status" value="1"/>
</dbReference>
<protein>
    <submittedName>
        <fullName evidence="3">Carbon-nitrogen family hydrolase</fullName>
    </submittedName>
</protein>
<dbReference type="PANTHER" id="PTHR23088:SF27">
    <property type="entry name" value="DEAMINATED GLUTATHIONE AMIDASE"/>
    <property type="match status" value="1"/>
</dbReference>
<comment type="similarity">
    <text evidence="1">Belongs to the carbon-nitrogen hydrolase superfamily. NIT1/NIT2 family.</text>
</comment>
<keyword evidence="4" id="KW-1185">Reference proteome</keyword>
<dbReference type="PROSITE" id="PS50263">
    <property type="entry name" value="CN_HYDROLASE"/>
    <property type="match status" value="1"/>
</dbReference>
<proteinExistence type="inferred from homology"/>
<evidence type="ECO:0000259" key="2">
    <source>
        <dbReference type="PROSITE" id="PS50263"/>
    </source>
</evidence>
<accession>A0ABP6CA94</accession>
<evidence type="ECO:0000313" key="3">
    <source>
        <dbReference type="EMBL" id="GAA2610152.1"/>
    </source>
</evidence>
<dbReference type="Proteomes" id="UP001501447">
    <property type="component" value="Unassembled WGS sequence"/>
</dbReference>
<dbReference type="Pfam" id="PF00795">
    <property type="entry name" value="CN_hydrolase"/>
    <property type="match status" value="1"/>
</dbReference>
<dbReference type="GO" id="GO:0016787">
    <property type="term" value="F:hydrolase activity"/>
    <property type="evidence" value="ECO:0007669"/>
    <property type="project" value="UniProtKB-KW"/>
</dbReference>
<name>A0ABP6CA94_9ACTN</name>
<dbReference type="Gene3D" id="3.60.110.10">
    <property type="entry name" value="Carbon-nitrogen hydrolase"/>
    <property type="match status" value="1"/>
</dbReference>
<evidence type="ECO:0000256" key="1">
    <source>
        <dbReference type="ARBA" id="ARBA00010613"/>
    </source>
</evidence>
<sequence length="280" mass="29688">MLGPIAPLDRMDGGTVRASLLQIQVDPDESVNSRRERVASLVRAQKGADLVVLPELWPVGAFAFDRFAAEAEDADPAAGPTALAMSAAARDAGVWLHAGSIVEKGHEAGALYNTSLVFSPAGELTGTYRKIHRFGFDRGEATLMTAGTQPVTVPHPQATLGLATCYDLRFPELFRALVDAEPEGARVIVVPAGWPAKRAEHWSLFARARAVENQTFVLACGTAGSHAGVAQAGRSAVIDPWGEVLAAADGAEETVVTADLDLSQIDKVRESFPVLKDRVL</sequence>
<organism evidence="3 4">
    <name type="scientific">Streptomyces axinellae</name>
    <dbReference type="NCBI Taxonomy" id="552788"/>
    <lineage>
        <taxon>Bacteria</taxon>
        <taxon>Bacillati</taxon>
        <taxon>Actinomycetota</taxon>
        <taxon>Actinomycetes</taxon>
        <taxon>Kitasatosporales</taxon>
        <taxon>Streptomycetaceae</taxon>
        <taxon>Streptomyces</taxon>
    </lineage>
</organism>
<dbReference type="PANTHER" id="PTHR23088">
    <property type="entry name" value="NITRILASE-RELATED"/>
    <property type="match status" value="1"/>
</dbReference>
<gene>
    <name evidence="3" type="ORF">GCM10009863_24670</name>
</gene>
<comment type="caution">
    <text evidence="3">The sequence shown here is derived from an EMBL/GenBank/DDBJ whole genome shotgun (WGS) entry which is preliminary data.</text>
</comment>
<dbReference type="EMBL" id="BAAARJ010000007">
    <property type="protein sequence ID" value="GAA2610152.1"/>
    <property type="molecule type" value="Genomic_DNA"/>
</dbReference>